<dbReference type="STRING" id="703135.A0A2A9NRW0"/>
<feature type="compositionally biased region" description="Polar residues" evidence="1">
    <location>
        <begin position="15"/>
        <end position="38"/>
    </location>
</feature>
<evidence type="ECO:0000256" key="1">
    <source>
        <dbReference type="SAM" id="MobiDB-lite"/>
    </source>
</evidence>
<accession>A0A2A9NRW0</accession>
<reference evidence="3 4" key="1">
    <citation type="submission" date="2014-02" db="EMBL/GenBank/DDBJ databases">
        <title>Transposable element dynamics among asymbiotic and ectomycorrhizal Amanita fungi.</title>
        <authorList>
            <consortium name="DOE Joint Genome Institute"/>
            <person name="Hess J."/>
            <person name="Skrede I."/>
            <person name="Wolfe B."/>
            <person name="LaButti K."/>
            <person name="Ohm R.A."/>
            <person name="Grigoriev I.V."/>
            <person name="Pringle A."/>
        </authorList>
    </citation>
    <scope>NUCLEOTIDE SEQUENCE [LARGE SCALE GENOMIC DNA]</scope>
    <source>
        <strain evidence="3 4">SKay4041</strain>
    </source>
</reference>
<evidence type="ECO:0000313" key="3">
    <source>
        <dbReference type="EMBL" id="PFH51007.1"/>
    </source>
</evidence>
<keyword evidence="2" id="KW-0812">Transmembrane</keyword>
<evidence type="ECO:0000313" key="4">
    <source>
        <dbReference type="Proteomes" id="UP000242287"/>
    </source>
</evidence>
<protein>
    <submittedName>
        <fullName evidence="3">Uncharacterized protein</fullName>
    </submittedName>
</protein>
<evidence type="ECO:0000256" key="2">
    <source>
        <dbReference type="SAM" id="Phobius"/>
    </source>
</evidence>
<keyword evidence="2" id="KW-0472">Membrane</keyword>
<feature type="region of interest" description="Disordered" evidence="1">
    <location>
        <begin position="1"/>
        <end position="45"/>
    </location>
</feature>
<name>A0A2A9NRW0_9AGAR</name>
<dbReference type="OrthoDB" id="3260408at2759"/>
<gene>
    <name evidence="3" type="ORF">AMATHDRAFT_3400</name>
</gene>
<keyword evidence="4" id="KW-1185">Reference proteome</keyword>
<dbReference type="AlphaFoldDB" id="A0A2A9NRW0"/>
<feature type="compositionally biased region" description="Low complexity" evidence="1">
    <location>
        <begin position="1"/>
        <end position="13"/>
    </location>
</feature>
<sequence length="839" mass="93371">MAVMRRVPAAPAPSTHGTSSSQNSPRTPNKKPQISQRAQLAVQPKDNNVSENAKYLLRKDFDRANNSATTGCSGLSSSFSFFILTLLFIYALSTIYPISMQPFRSVLSASHDNLVKPYILPPLRAAFTHPALEPHLSVVRTTLRPFAARIENTARPAFAKLSQLEENNVRPLVRRAAAAVHCIVRHEWQRVVVSNFNTYIRPSIQPYLDRWDTFYNRSFQPRLSTLTSLGQACYFRVKPHIINAWLATAHYSSISYSAVAPRVHRLYVGSKPHVHAVWIKIRPHFYTGWKLLRIQVLNTASIVKSYSVRAASRLGEARREYVDPHIIRIWEKVGNHSFDPTPSSTTLSVLSVGTVYTTAALSSAGAGPATVIEASISTSFPVEEVLTAVSVEQTSEPHIVTIKSAIADPPLQTVYSVISESVGMSSAIEMHVNEFVQIETDILTVPSLNPTQTPAPNSNIVEEVLSTSSVQEPTATDGPNMQSRTTDEAIDDFLEELGISSSEPALEELGPIVEKQESPSPHIFSTKQEDDATVARRAKTAAKRADIARRHADWQSQIDQLSVDRERNLHDSLVSIRKRAVSELQELIHIGRQEGNQGESIVESVEAECGRLTKGLDGYIKKERERKVKLGIDWYEKLEEKKAQWEKVLARVDEKFAEKVRSVQEDVHKWTGNKNSNLPKVVKVSAELKAFAEKAQADLGLDYAWLDDVTYDDWQKYHDLMRTAERFTATARSLLNGTHVHPPVDPLIPALDALEHSVQEVITGFGVRFASLRQEGIELYVKPGETLLPVDASSSQDSLDTSDLFLSKSEEQVKQALNVAGYEMNGDKRGARGSNHDEL</sequence>
<dbReference type="Proteomes" id="UP000242287">
    <property type="component" value="Unassembled WGS sequence"/>
</dbReference>
<organism evidence="3 4">
    <name type="scientific">Amanita thiersii Skay4041</name>
    <dbReference type="NCBI Taxonomy" id="703135"/>
    <lineage>
        <taxon>Eukaryota</taxon>
        <taxon>Fungi</taxon>
        <taxon>Dikarya</taxon>
        <taxon>Basidiomycota</taxon>
        <taxon>Agaricomycotina</taxon>
        <taxon>Agaricomycetes</taxon>
        <taxon>Agaricomycetidae</taxon>
        <taxon>Agaricales</taxon>
        <taxon>Pluteineae</taxon>
        <taxon>Amanitaceae</taxon>
        <taxon>Amanita</taxon>
    </lineage>
</organism>
<proteinExistence type="predicted"/>
<dbReference type="EMBL" id="KZ301993">
    <property type="protein sequence ID" value="PFH51007.1"/>
    <property type="molecule type" value="Genomic_DNA"/>
</dbReference>
<keyword evidence="2" id="KW-1133">Transmembrane helix</keyword>
<feature type="transmembrane region" description="Helical" evidence="2">
    <location>
        <begin position="79"/>
        <end position="98"/>
    </location>
</feature>